<dbReference type="HOGENOM" id="CLU_029538_3_3_11"/>
<dbReference type="GO" id="GO:0004806">
    <property type="term" value="F:triacylglycerol lipase activity"/>
    <property type="evidence" value="ECO:0007669"/>
    <property type="project" value="InterPro"/>
</dbReference>
<dbReference type="SUPFAM" id="SSF53474">
    <property type="entry name" value="alpha/beta-Hydrolases"/>
    <property type="match status" value="1"/>
</dbReference>
<dbReference type="PANTHER" id="PTHR34853">
    <property type="match status" value="1"/>
</dbReference>
<gene>
    <name evidence="2" type="ORF">KALB_1835</name>
</gene>
<accession>W5W428</accession>
<evidence type="ECO:0000313" key="3">
    <source>
        <dbReference type="Proteomes" id="UP000019225"/>
    </source>
</evidence>
<feature type="chain" id="PRO_5038373990" evidence="1">
    <location>
        <begin position="25"/>
        <end position="395"/>
    </location>
</feature>
<dbReference type="PIRSF" id="PIRSF029171">
    <property type="entry name" value="Esterase_LipA"/>
    <property type="match status" value="1"/>
</dbReference>
<keyword evidence="1" id="KW-0732">Signal</keyword>
<dbReference type="EMBL" id="CP007155">
    <property type="protein sequence ID" value="AHH95206.1"/>
    <property type="molecule type" value="Genomic_DNA"/>
</dbReference>
<sequence length="395" mass="41339">MDAMKRLALLVLLLTACSTPDALAQAKAAEAANALPRAAFYDTAPDSAAPGTPLRAERFTGWALPEGAVGTRLVYDSRSAQGKPVAASAAVLTPAGAPPSGGWPVIAWAHGTSGVAQQCAPSLMKDLYYGEFVANWLRQGFAVVATDYSGLGAGSGHEYLTLTANANDVRYSVAAARKAVAGLGDRWVVVGHSQGGQTAWGVARQQVAEPVGQFLGSVALAPVTPYDRLQQTVQDNQGQGQYLAYVASSIALQHPGFQPMDMLSEAGMRDYDQYLHAGCWSVGRVLSGTGTPRQLLRADWSHNPAVSQFLVGNRYSTAPLAGPLFVASGATDQDVAASTIAPVVAEQCGQGTPVAYHQYPGDHESVLDQASADLVRWIRDRFAGGSPAPSTCLSR</sequence>
<dbReference type="GO" id="GO:0016042">
    <property type="term" value="P:lipid catabolic process"/>
    <property type="evidence" value="ECO:0007669"/>
    <property type="project" value="InterPro"/>
</dbReference>
<organism evidence="2 3">
    <name type="scientific">Kutzneria albida DSM 43870</name>
    <dbReference type="NCBI Taxonomy" id="1449976"/>
    <lineage>
        <taxon>Bacteria</taxon>
        <taxon>Bacillati</taxon>
        <taxon>Actinomycetota</taxon>
        <taxon>Actinomycetes</taxon>
        <taxon>Pseudonocardiales</taxon>
        <taxon>Pseudonocardiaceae</taxon>
        <taxon>Kutzneria</taxon>
    </lineage>
</organism>
<dbReference type="STRING" id="1449976.KALB_1835"/>
<keyword evidence="3" id="KW-1185">Reference proteome</keyword>
<feature type="signal peptide" evidence="1">
    <location>
        <begin position="1"/>
        <end position="24"/>
    </location>
</feature>
<reference evidence="2 3" key="1">
    <citation type="journal article" date="2014" name="BMC Genomics">
        <title>Complete genome sequence of producer of the glycopeptide antibiotic Aculeximycin Kutzneria albida DSM 43870T, a representative of minor genus of Pseudonocardiaceae.</title>
        <authorList>
            <person name="Rebets Y."/>
            <person name="Tokovenko B."/>
            <person name="Lushchyk I."/>
            <person name="Ruckert C."/>
            <person name="Zaburannyi N."/>
            <person name="Bechthold A."/>
            <person name="Kalinowski J."/>
            <person name="Luzhetskyy A."/>
        </authorList>
    </citation>
    <scope>NUCLEOTIDE SEQUENCE [LARGE SCALE GENOMIC DNA]</scope>
    <source>
        <strain evidence="2">DSM 43870</strain>
    </source>
</reference>
<dbReference type="InterPro" id="IPR029058">
    <property type="entry name" value="AB_hydrolase_fold"/>
</dbReference>
<evidence type="ECO:0000256" key="1">
    <source>
        <dbReference type="SAM" id="SignalP"/>
    </source>
</evidence>
<dbReference type="PATRIC" id="fig|1449976.3.peg.1833"/>
<evidence type="ECO:0000313" key="2">
    <source>
        <dbReference type="EMBL" id="AHH95206.1"/>
    </source>
</evidence>
<dbReference type="AlphaFoldDB" id="W5W428"/>
<dbReference type="Proteomes" id="UP000019225">
    <property type="component" value="Chromosome"/>
</dbReference>
<dbReference type="InterPro" id="IPR005152">
    <property type="entry name" value="Lipase_secreted"/>
</dbReference>
<name>W5W428_9PSEU</name>
<proteinExistence type="predicted"/>
<dbReference type="KEGG" id="kal:KALB_1835"/>
<dbReference type="PANTHER" id="PTHR34853:SF1">
    <property type="entry name" value="LIPASE 5"/>
    <property type="match status" value="1"/>
</dbReference>
<dbReference type="Gene3D" id="3.40.50.1820">
    <property type="entry name" value="alpha/beta hydrolase"/>
    <property type="match status" value="2"/>
</dbReference>
<dbReference type="eggNOG" id="COG2267">
    <property type="taxonomic scope" value="Bacteria"/>
</dbReference>
<dbReference type="PROSITE" id="PS51257">
    <property type="entry name" value="PROKAR_LIPOPROTEIN"/>
    <property type="match status" value="1"/>
</dbReference>
<dbReference type="Pfam" id="PF03583">
    <property type="entry name" value="LIP"/>
    <property type="match status" value="1"/>
</dbReference>
<protein>
    <submittedName>
        <fullName evidence="2">Secretory lipase family protein</fullName>
    </submittedName>
</protein>